<evidence type="ECO:0000313" key="4">
    <source>
        <dbReference type="EMBL" id="QHT78642.1"/>
    </source>
</evidence>
<dbReference type="GO" id="GO:0016757">
    <property type="term" value="F:glycosyltransferase activity"/>
    <property type="evidence" value="ECO:0007669"/>
    <property type="project" value="TreeGrafter"/>
</dbReference>
<reference evidence="4" key="1">
    <citation type="journal article" date="2020" name="Nature">
        <title>Giant virus diversity and host interactions through global metagenomics.</title>
        <authorList>
            <person name="Schulz F."/>
            <person name="Roux S."/>
            <person name="Paez-Espino D."/>
            <person name="Jungbluth S."/>
            <person name="Walsh D.A."/>
            <person name="Denef V.J."/>
            <person name="McMahon K.D."/>
            <person name="Konstantinidis K.T."/>
            <person name="Eloe-Fadrosh E.A."/>
            <person name="Kyrpides N.C."/>
            <person name="Woyke T."/>
        </authorList>
    </citation>
    <scope>NUCLEOTIDE SEQUENCE</scope>
    <source>
        <strain evidence="4">GVMAG-M-3300023179-92</strain>
    </source>
</reference>
<organism evidence="4">
    <name type="scientific">viral metagenome</name>
    <dbReference type="NCBI Taxonomy" id="1070528"/>
    <lineage>
        <taxon>unclassified sequences</taxon>
        <taxon>metagenomes</taxon>
        <taxon>organismal metagenomes</taxon>
    </lineage>
</organism>
<dbReference type="PANTHER" id="PTHR21461">
    <property type="entry name" value="GLYCOSYLTRANSFERASE FAMILY 92 PROTEIN"/>
    <property type="match status" value="1"/>
</dbReference>
<proteinExistence type="predicted"/>
<keyword evidence="3" id="KW-0472">Membrane</keyword>
<accession>A0A6C0HDC9</accession>
<dbReference type="PANTHER" id="PTHR21461:SF69">
    <property type="entry name" value="GLYCOSYLTRANSFERASE FAMILY 92 PROTEIN"/>
    <property type="match status" value="1"/>
</dbReference>
<keyword evidence="3" id="KW-1133">Transmembrane helix</keyword>
<dbReference type="SUPFAM" id="SSF53448">
    <property type="entry name" value="Nucleotide-diphospho-sugar transferases"/>
    <property type="match status" value="1"/>
</dbReference>
<evidence type="ECO:0000256" key="3">
    <source>
        <dbReference type="ARBA" id="ARBA00022989"/>
    </source>
</evidence>
<name>A0A6C0HDC9_9ZZZZ</name>
<evidence type="ECO:0008006" key="5">
    <source>
        <dbReference type="Google" id="ProtNLM"/>
    </source>
</evidence>
<dbReference type="GO" id="GO:0016020">
    <property type="term" value="C:membrane"/>
    <property type="evidence" value="ECO:0007669"/>
    <property type="project" value="UniProtKB-SubCell"/>
</dbReference>
<dbReference type="InterPro" id="IPR029044">
    <property type="entry name" value="Nucleotide-diphossugar_trans"/>
</dbReference>
<keyword evidence="2" id="KW-0812">Transmembrane</keyword>
<comment type="subcellular location">
    <subcellularLocation>
        <location evidence="1">Membrane</location>
        <topology evidence="1">Single-pass membrane protein</topology>
    </subcellularLocation>
</comment>
<dbReference type="EMBL" id="MN739934">
    <property type="protein sequence ID" value="QHT78642.1"/>
    <property type="molecule type" value="Genomic_DNA"/>
</dbReference>
<dbReference type="Gene3D" id="3.90.550.10">
    <property type="entry name" value="Spore Coat Polysaccharide Biosynthesis Protein SpsA, Chain A"/>
    <property type="match status" value="1"/>
</dbReference>
<protein>
    <recommendedName>
        <fullName evidence="5">Glycosyltransferase 2-like domain-containing protein</fullName>
    </recommendedName>
</protein>
<sequence>MSYKYNLSVCVCVKNEAKYINEFLQHYVTQGVEHFYIINNKSSDNIVEILNNHKYKELITLFEDDREIEMYSTYNGKYIQKKIFDDYFLPIITKETKWAIIVDADEFMYGKNGYTIKTYLSTVSEDIGTIYVIWNIFLPMKNSNNEITEHFTIHHNNKRLNLDLIKEQHACIQFINNFGKSIIKTSMINSNMGLWMHRQFNFGKTITNYGQVNDSYISDNFNTHELSEEAFNKVDITLNHYPIRDVEDYEKRKSHLQYESKFVFSNGLILMNELDEKYIIEDNSIIN</sequence>
<dbReference type="AlphaFoldDB" id="A0A6C0HDC9"/>
<dbReference type="Pfam" id="PF13704">
    <property type="entry name" value="Glyco_tranf_2_4"/>
    <property type="match status" value="1"/>
</dbReference>
<dbReference type="GO" id="GO:0005737">
    <property type="term" value="C:cytoplasm"/>
    <property type="evidence" value="ECO:0007669"/>
    <property type="project" value="TreeGrafter"/>
</dbReference>
<evidence type="ECO:0000256" key="2">
    <source>
        <dbReference type="ARBA" id="ARBA00022692"/>
    </source>
</evidence>
<evidence type="ECO:0000256" key="1">
    <source>
        <dbReference type="ARBA" id="ARBA00004167"/>
    </source>
</evidence>